<keyword evidence="14" id="KW-0067">ATP-binding</keyword>
<dbReference type="CDD" id="cd00544">
    <property type="entry name" value="CobU"/>
    <property type="match status" value="1"/>
</dbReference>
<comment type="function">
    <text evidence="4">Catalyzes ATP-dependent phosphorylation of adenosylcobinamide and addition of GMP to adenosylcobinamide phosphate.</text>
</comment>
<reference evidence="20" key="1">
    <citation type="journal article" date="2019" name="Int. J. Syst. Evol. Microbiol.">
        <title>The Global Catalogue of Microorganisms (GCM) 10K type strain sequencing project: providing services to taxonomists for standard genome sequencing and annotation.</title>
        <authorList>
            <consortium name="The Broad Institute Genomics Platform"/>
            <consortium name="The Broad Institute Genome Sequencing Center for Infectious Disease"/>
            <person name="Wu L."/>
            <person name="Ma J."/>
        </authorList>
    </citation>
    <scope>NUCLEOTIDE SEQUENCE [LARGE SCALE GENOMIC DNA]</scope>
    <source>
        <strain evidence="20">JCM 14283</strain>
    </source>
</reference>
<gene>
    <name evidence="19" type="ORF">GCM10009740_33610</name>
</gene>
<evidence type="ECO:0000256" key="10">
    <source>
        <dbReference type="ARBA" id="ARBA00022573"/>
    </source>
</evidence>
<evidence type="ECO:0000256" key="17">
    <source>
        <dbReference type="ARBA" id="ARBA00030571"/>
    </source>
</evidence>
<evidence type="ECO:0000256" key="13">
    <source>
        <dbReference type="ARBA" id="ARBA00022777"/>
    </source>
</evidence>
<name>A0ABP5G6Q3_9MICO</name>
<evidence type="ECO:0000313" key="20">
    <source>
        <dbReference type="Proteomes" id="UP001501285"/>
    </source>
</evidence>
<proteinExistence type="inferred from homology"/>
<evidence type="ECO:0000256" key="8">
    <source>
        <dbReference type="ARBA" id="ARBA00012016"/>
    </source>
</evidence>
<keyword evidence="19" id="KW-0548">Nucleotidyltransferase</keyword>
<keyword evidence="13 19" id="KW-0418">Kinase</keyword>
<dbReference type="SUPFAM" id="SSF52540">
    <property type="entry name" value="P-loop containing nucleoside triphosphate hydrolases"/>
    <property type="match status" value="1"/>
</dbReference>
<dbReference type="GO" id="GO:0016779">
    <property type="term" value="F:nucleotidyltransferase activity"/>
    <property type="evidence" value="ECO:0007669"/>
    <property type="project" value="UniProtKB-KW"/>
</dbReference>
<comment type="catalytic activity">
    <reaction evidence="1">
        <text>adenosylcob(III)inamide + ATP = adenosylcob(III)inamide phosphate + ADP + H(+)</text>
        <dbReference type="Rhea" id="RHEA:15769"/>
        <dbReference type="ChEBI" id="CHEBI:2480"/>
        <dbReference type="ChEBI" id="CHEBI:15378"/>
        <dbReference type="ChEBI" id="CHEBI:30616"/>
        <dbReference type="ChEBI" id="CHEBI:58502"/>
        <dbReference type="ChEBI" id="CHEBI:456216"/>
        <dbReference type="EC" id="2.7.1.156"/>
    </reaction>
</comment>
<keyword evidence="11" id="KW-0808">Transferase</keyword>
<comment type="caution">
    <text evidence="19">The sequence shown here is derived from an EMBL/GenBank/DDBJ whole genome shotgun (WGS) entry which is preliminary data.</text>
</comment>
<evidence type="ECO:0000256" key="18">
    <source>
        <dbReference type="SAM" id="MobiDB-lite"/>
    </source>
</evidence>
<dbReference type="EMBL" id="BAAANB010000021">
    <property type="protein sequence ID" value="GAA2038561.1"/>
    <property type="molecule type" value="Genomic_DNA"/>
</dbReference>
<evidence type="ECO:0000256" key="4">
    <source>
        <dbReference type="ARBA" id="ARBA00003889"/>
    </source>
</evidence>
<comment type="pathway">
    <text evidence="5">Cofactor biosynthesis; adenosylcobalamin biosynthesis; adenosylcobalamin from cob(II)yrinate a,c-diamide: step 6/7.</text>
</comment>
<evidence type="ECO:0000256" key="12">
    <source>
        <dbReference type="ARBA" id="ARBA00022741"/>
    </source>
</evidence>
<evidence type="ECO:0000256" key="14">
    <source>
        <dbReference type="ARBA" id="ARBA00022840"/>
    </source>
</evidence>
<evidence type="ECO:0000256" key="16">
    <source>
        <dbReference type="ARBA" id="ARBA00029570"/>
    </source>
</evidence>
<evidence type="ECO:0000256" key="15">
    <source>
        <dbReference type="ARBA" id="ARBA00023134"/>
    </source>
</evidence>
<keyword evidence="20" id="KW-1185">Reference proteome</keyword>
<comment type="pathway">
    <text evidence="6">Cofactor biosynthesis; adenosylcobalamin biosynthesis; adenosylcobalamin from cob(II)yrinate a,c-diamide: step 5/7.</text>
</comment>
<accession>A0ABP5G6Q3</accession>
<dbReference type="Pfam" id="PF02283">
    <property type="entry name" value="CobU"/>
    <property type="match status" value="1"/>
</dbReference>
<keyword evidence="10" id="KW-0169">Cobalamin biosynthesis</keyword>
<dbReference type="RefSeq" id="WP_343993436.1">
    <property type="nucleotide sequence ID" value="NZ_BAAANB010000021.1"/>
</dbReference>
<dbReference type="EC" id="2.7.7.62" evidence="9"/>
<evidence type="ECO:0000256" key="7">
    <source>
        <dbReference type="ARBA" id="ARBA00007490"/>
    </source>
</evidence>
<dbReference type="PANTHER" id="PTHR34848:SF1">
    <property type="entry name" value="BIFUNCTIONAL ADENOSYLCOBALAMIN BIOSYNTHESIS PROTEIN COBU"/>
    <property type="match status" value="1"/>
</dbReference>
<dbReference type="InterPro" id="IPR027417">
    <property type="entry name" value="P-loop_NTPase"/>
</dbReference>
<sequence length="234" mass="24724">MSDIGPRRTRTDPGTATGAGTRAATGSGTAAPRAWTTTLVTGPVRSGKSRHAEDLLSDRSDVTYVATGQPLPPAGASGSLDPGDVEWRRRVESHRDRRPTAWRTVETTDLALALDTATGPVLVDCLGTWLTAVVDATGWDDLEAAASAARRETDRLVESLCRTSVPVVVVTNEVGWSLVPTTASGRLFQDELGRLNARVASVARHVHLVVAGRVLDLGDAPVLPHEPGRETPDA</sequence>
<feature type="compositionally biased region" description="Basic and acidic residues" evidence="18">
    <location>
        <begin position="1"/>
        <end position="11"/>
    </location>
</feature>
<evidence type="ECO:0000256" key="9">
    <source>
        <dbReference type="ARBA" id="ARBA00012523"/>
    </source>
</evidence>
<protein>
    <recommendedName>
        <fullName evidence="16">Adenosylcobinamide kinase</fullName>
        <ecNumber evidence="8">2.7.1.156</ecNumber>
        <ecNumber evidence="9">2.7.7.62</ecNumber>
    </recommendedName>
    <alternativeName>
        <fullName evidence="17">Adenosylcobinamide-phosphate guanylyltransferase</fullName>
    </alternativeName>
</protein>
<organism evidence="19 20">
    <name type="scientific">Terrabacter terrae</name>
    <dbReference type="NCBI Taxonomy" id="318434"/>
    <lineage>
        <taxon>Bacteria</taxon>
        <taxon>Bacillati</taxon>
        <taxon>Actinomycetota</taxon>
        <taxon>Actinomycetes</taxon>
        <taxon>Micrococcales</taxon>
        <taxon>Intrasporangiaceae</taxon>
        <taxon>Terrabacter</taxon>
    </lineage>
</organism>
<keyword evidence="12" id="KW-0547">Nucleotide-binding</keyword>
<dbReference type="Proteomes" id="UP001501285">
    <property type="component" value="Unassembled WGS sequence"/>
</dbReference>
<evidence type="ECO:0000256" key="11">
    <source>
        <dbReference type="ARBA" id="ARBA00022679"/>
    </source>
</evidence>
<evidence type="ECO:0000256" key="5">
    <source>
        <dbReference type="ARBA" id="ARBA00004692"/>
    </source>
</evidence>
<dbReference type="InterPro" id="IPR003203">
    <property type="entry name" value="CobU/CobP"/>
</dbReference>
<evidence type="ECO:0000256" key="6">
    <source>
        <dbReference type="ARBA" id="ARBA00005159"/>
    </source>
</evidence>
<comment type="catalytic activity">
    <reaction evidence="3">
        <text>adenosylcob(III)inamide + GTP = adenosylcob(III)inamide phosphate + GDP + H(+)</text>
        <dbReference type="Rhea" id="RHEA:15765"/>
        <dbReference type="ChEBI" id="CHEBI:2480"/>
        <dbReference type="ChEBI" id="CHEBI:15378"/>
        <dbReference type="ChEBI" id="CHEBI:37565"/>
        <dbReference type="ChEBI" id="CHEBI:58189"/>
        <dbReference type="ChEBI" id="CHEBI:58502"/>
        <dbReference type="EC" id="2.7.1.156"/>
    </reaction>
</comment>
<comment type="similarity">
    <text evidence="7">Belongs to the CobU/CobP family.</text>
</comment>
<evidence type="ECO:0000256" key="2">
    <source>
        <dbReference type="ARBA" id="ARBA00000711"/>
    </source>
</evidence>
<keyword evidence="15" id="KW-0342">GTP-binding</keyword>
<evidence type="ECO:0000256" key="1">
    <source>
        <dbReference type="ARBA" id="ARBA00000312"/>
    </source>
</evidence>
<feature type="region of interest" description="Disordered" evidence="18">
    <location>
        <begin position="1"/>
        <end position="53"/>
    </location>
</feature>
<dbReference type="PANTHER" id="PTHR34848">
    <property type="match status" value="1"/>
</dbReference>
<dbReference type="Gene3D" id="3.40.50.300">
    <property type="entry name" value="P-loop containing nucleotide triphosphate hydrolases"/>
    <property type="match status" value="1"/>
</dbReference>
<evidence type="ECO:0000256" key="3">
    <source>
        <dbReference type="ARBA" id="ARBA00001522"/>
    </source>
</evidence>
<dbReference type="EC" id="2.7.1.156" evidence="8"/>
<evidence type="ECO:0000313" key="19">
    <source>
        <dbReference type="EMBL" id="GAA2038561.1"/>
    </source>
</evidence>
<feature type="compositionally biased region" description="Low complexity" evidence="18">
    <location>
        <begin position="12"/>
        <end position="34"/>
    </location>
</feature>
<comment type="catalytic activity">
    <reaction evidence="2">
        <text>adenosylcob(III)inamide phosphate + GTP + H(+) = adenosylcob(III)inamide-GDP + diphosphate</text>
        <dbReference type="Rhea" id="RHEA:22712"/>
        <dbReference type="ChEBI" id="CHEBI:15378"/>
        <dbReference type="ChEBI" id="CHEBI:33019"/>
        <dbReference type="ChEBI" id="CHEBI:37565"/>
        <dbReference type="ChEBI" id="CHEBI:58502"/>
        <dbReference type="ChEBI" id="CHEBI:60487"/>
        <dbReference type="EC" id="2.7.7.62"/>
    </reaction>
</comment>
<dbReference type="GO" id="GO:0016301">
    <property type="term" value="F:kinase activity"/>
    <property type="evidence" value="ECO:0007669"/>
    <property type="project" value="UniProtKB-KW"/>
</dbReference>